<evidence type="ECO:0000313" key="1">
    <source>
        <dbReference type="EMBL" id="RWZ53021.1"/>
    </source>
</evidence>
<name>A0A444PYZ6_9MICO</name>
<dbReference type="RefSeq" id="WP_128493864.1">
    <property type="nucleotide sequence ID" value="NZ_RZNB01000001.1"/>
</dbReference>
<protein>
    <submittedName>
        <fullName evidence="1">Uncharacterized protein</fullName>
    </submittedName>
</protein>
<organism evidence="1 2">
    <name type="scientific">Labedella phragmitis</name>
    <dbReference type="NCBI Taxonomy" id="2498849"/>
    <lineage>
        <taxon>Bacteria</taxon>
        <taxon>Bacillati</taxon>
        <taxon>Actinomycetota</taxon>
        <taxon>Actinomycetes</taxon>
        <taxon>Micrococcales</taxon>
        <taxon>Microbacteriaceae</taxon>
        <taxon>Labedella</taxon>
    </lineage>
</organism>
<evidence type="ECO:0000313" key="2">
    <source>
        <dbReference type="Proteomes" id="UP000288547"/>
    </source>
</evidence>
<dbReference type="EMBL" id="RZNB01000001">
    <property type="protein sequence ID" value="RWZ53021.1"/>
    <property type="molecule type" value="Genomic_DNA"/>
</dbReference>
<accession>A0A444PYZ6</accession>
<keyword evidence="2" id="KW-1185">Reference proteome</keyword>
<comment type="caution">
    <text evidence="1">The sequence shown here is derived from an EMBL/GenBank/DDBJ whole genome shotgun (WGS) entry which is preliminary data.</text>
</comment>
<sequence>MDKDERARRAAEQEERARAAIEAIMSGGDLGRETQALSNEFSDRQWARLTAAIRRILRRPDATDGPTTNV</sequence>
<dbReference type="AlphaFoldDB" id="A0A444PYZ6"/>
<reference evidence="1 2" key="1">
    <citation type="submission" date="2018-12" db="EMBL/GenBank/DDBJ databases">
        <authorList>
            <person name="Li F."/>
        </authorList>
    </citation>
    <scope>NUCLEOTIDE SEQUENCE [LARGE SCALE GENOMIC DNA]</scope>
    <source>
        <strain evidence="1 2">11W25H-1</strain>
    </source>
</reference>
<proteinExistence type="predicted"/>
<gene>
    <name evidence="1" type="ORF">ELQ90_03580</name>
</gene>
<dbReference type="Proteomes" id="UP000288547">
    <property type="component" value="Unassembled WGS sequence"/>
</dbReference>